<organism evidence="7 8">
    <name type="scientific">Salana multivorans</name>
    <dbReference type="NCBI Taxonomy" id="120377"/>
    <lineage>
        <taxon>Bacteria</taxon>
        <taxon>Bacillati</taxon>
        <taxon>Actinomycetota</taxon>
        <taxon>Actinomycetes</taxon>
        <taxon>Micrococcales</taxon>
        <taxon>Beutenbergiaceae</taxon>
        <taxon>Salana</taxon>
    </lineage>
</organism>
<proteinExistence type="predicted"/>
<dbReference type="Gene3D" id="1.20.1250.20">
    <property type="entry name" value="MFS general substrate transporter like domains"/>
    <property type="match status" value="2"/>
</dbReference>
<keyword evidence="4 5" id="KW-0472">Membrane</keyword>
<evidence type="ECO:0000256" key="3">
    <source>
        <dbReference type="ARBA" id="ARBA00022989"/>
    </source>
</evidence>
<dbReference type="InterPro" id="IPR011701">
    <property type="entry name" value="MFS"/>
</dbReference>
<sequence length="412" mass="41842">MFGVFVLNGFIFASWVSRIPAVRDGLELRPSTIGLVLLVGSLGSVGSLPLAGPLAERIGTRRTAMLGACVACLGYLGVVGAYLIGSIPLMAVAMAFGSVGIATWDVSMNLEGAMVEQGLGRSIMPVYHAGFSGGTVIGAGVGTLAARAEIPFEVHVPVACVVAVLAVVVAVRWFLPERTGVDGAVGSGADVPAATTAPGATAATSPAVRSNPFGAWLEPRTLLIGLLVLSAALTEGSANDWLSLASIEAFDLTNSGGAAMLTVFLVAMTSMRFLGTPLLDRLGRVVVLRVCIVLALVGLALFGFAPVQWVAIVGVVLWGCGAALGFPVGMSAASDEPERAAARVSVVATIGYTAFLAGPPILGFIADHVGYRGALLCILVPLGVSLFVTRSAAPPPGSVGATEDPVDVPLVR</sequence>
<feature type="transmembrane region" description="Helical" evidence="5">
    <location>
        <begin position="154"/>
        <end position="175"/>
    </location>
</feature>
<keyword evidence="2 5" id="KW-0812">Transmembrane</keyword>
<dbReference type="InterPro" id="IPR051788">
    <property type="entry name" value="MFS_Transporter"/>
</dbReference>
<reference evidence="7 8" key="1">
    <citation type="submission" date="2018-11" db="EMBL/GenBank/DDBJ databases">
        <title>Sequencing the genomes of 1000 actinobacteria strains.</title>
        <authorList>
            <person name="Klenk H.-P."/>
        </authorList>
    </citation>
    <scope>NUCLEOTIDE SEQUENCE [LARGE SCALE GENOMIC DNA]</scope>
    <source>
        <strain evidence="7 8">DSM 13521</strain>
    </source>
</reference>
<keyword evidence="3 5" id="KW-1133">Transmembrane helix</keyword>
<feature type="domain" description="Major facilitator superfamily (MFS) profile" evidence="6">
    <location>
        <begin position="1"/>
        <end position="392"/>
    </location>
</feature>
<dbReference type="PANTHER" id="PTHR23514">
    <property type="entry name" value="BYPASS OF STOP CODON PROTEIN 6"/>
    <property type="match status" value="1"/>
</dbReference>
<dbReference type="GO" id="GO:0005886">
    <property type="term" value="C:plasma membrane"/>
    <property type="evidence" value="ECO:0007669"/>
    <property type="project" value="UniProtKB-SubCell"/>
</dbReference>
<evidence type="ECO:0000313" key="8">
    <source>
        <dbReference type="Proteomes" id="UP000275356"/>
    </source>
</evidence>
<comment type="caution">
    <text evidence="7">The sequence shown here is derived from an EMBL/GenBank/DDBJ whole genome shotgun (WGS) entry which is preliminary data.</text>
</comment>
<dbReference type="CDD" id="cd17393">
    <property type="entry name" value="MFS_MosC_like"/>
    <property type="match status" value="1"/>
</dbReference>
<dbReference type="PANTHER" id="PTHR23514:SF13">
    <property type="entry name" value="INNER MEMBRANE PROTEIN YBJJ"/>
    <property type="match status" value="1"/>
</dbReference>
<dbReference type="InterPro" id="IPR020846">
    <property type="entry name" value="MFS_dom"/>
</dbReference>
<dbReference type="Pfam" id="PF07690">
    <property type="entry name" value="MFS_1"/>
    <property type="match status" value="1"/>
</dbReference>
<dbReference type="PROSITE" id="PS50850">
    <property type="entry name" value="MFS"/>
    <property type="match status" value="1"/>
</dbReference>
<dbReference type="AlphaFoldDB" id="A0A3N2D8A3"/>
<keyword evidence="8" id="KW-1185">Reference proteome</keyword>
<feature type="transmembrane region" description="Helical" evidence="5">
    <location>
        <begin position="286"/>
        <end position="305"/>
    </location>
</feature>
<feature type="transmembrane region" description="Helical" evidence="5">
    <location>
        <begin position="344"/>
        <end position="365"/>
    </location>
</feature>
<evidence type="ECO:0000256" key="1">
    <source>
        <dbReference type="ARBA" id="ARBA00004651"/>
    </source>
</evidence>
<evidence type="ECO:0000256" key="5">
    <source>
        <dbReference type="SAM" id="Phobius"/>
    </source>
</evidence>
<dbReference type="InterPro" id="IPR036259">
    <property type="entry name" value="MFS_trans_sf"/>
</dbReference>
<dbReference type="Proteomes" id="UP000275356">
    <property type="component" value="Unassembled WGS sequence"/>
</dbReference>
<feature type="transmembrane region" description="Helical" evidence="5">
    <location>
        <begin position="311"/>
        <end position="332"/>
    </location>
</feature>
<evidence type="ECO:0000259" key="6">
    <source>
        <dbReference type="PROSITE" id="PS50850"/>
    </source>
</evidence>
<name>A0A3N2D8A3_9MICO</name>
<feature type="transmembrane region" description="Helical" evidence="5">
    <location>
        <begin position="258"/>
        <end position="274"/>
    </location>
</feature>
<accession>A0A3N2D8A3</accession>
<evidence type="ECO:0000256" key="2">
    <source>
        <dbReference type="ARBA" id="ARBA00022692"/>
    </source>
</evidence>
<evidence type="ECO:0000313" key="7">
    <source>
        <dbReference type="EMBL" id="ROR96000.1"/>
    </source>
</evidence>
<feature type="transmembrane region" description="Helical" evidence="5">
    <location>
        <begin position="371"/>
        <end position="388"/>
    </location>
</feature>
<gene>
    <name evidence="7" type="ORF">EDD28_0571</name>
</gene>
<comment type="subcellular location">
    <subcellularLocation>
        <location evidence="1">Cell membrane</location>
        <topology evidence="1">Multi-pass membrane protein</topology>
    </subcellularLocation>
</comment>
<dbReference type="GO" id="GO:0022857">
    <property type="term" value="F:transmembrane transporter activity"/>
    <property type="evidence" value="ECO:0007669"/>
    <property type="project" value="InterPro"/>
</dbReference>
<protein>
    <submittedName>
        <fullName evidence="7">Cyanate permease</fullName>
    </submittedName>
</protein>
<feature type="transmembrane region" description="Helical" evidence="5">
    <location>
        <begin position="28"/>
        <end position="51"/>
    </location>
</feature>
<feature type="transmembrane region" description="Helical" evidence="5">
    <location>
        <begin position="126"/>
        <end position="148"/>
    </location>
</feature>
<dbReference type="SUPFAM" id="SSF103473">
    <property type="entry name" value="MFS general substrate transporter"/>
    <property type="match status" value="1"/>
</dbReference>
<evidence type="ECO:0000256" key="4">
    <source>
        <dbReference type="ARBA" id="ARBA00023136"/>
    </source>
</evidence>
<dbReference type="EMBL" id="RKHQ01000001">
    <property type="protein sequence ID" value="ROR96000.1"/>
    <property type="molecule type" value="Genomic_DNA"/>
</dbReference>